<protein>
    <submittedName>
        <fullName evidence="1">Uncharacterized protein</fullName>
    </submittedName>
</protein>
<evidence type="ECO:0000313" key="1">
    <source>
        <dbReference type="EMBL" id="SLM47453.1"/>
    </source>
</evidence>
<reference evidence="1 2" key="1">
    <citation type="submission" date="2017-03" db="EMBL/GenBank/DDBJ databases">
        <authorList>
            <person name="Afonso C.L."/>
            <person name="Miller P.J."/>
            <person name="Scott M.A."/>
            <person name="Spackman E."/>
            <person name="Goraichik I."/>
            <person name="Dimitrov K.M."/>
            <person name="Suarez D.L."/>
            <person name="Swayne D.E."/>
        </authorList>
    </citation>
    <scope>NUCLEOTIDE SEQUENCE [LARGE SCALE GENOMIC DNA]</scope>
    <source>
        <strain evidence="1">Genome sequencing of Nitrospira japonica strain NJ11</strain>
    </source>
</reference>
<sequence>MRTAARSAIIIGFILSGLVCFDGCPSVRAETLSILNTGNKMEGILVEAAMKRQLRDEGHTVTDETMEGYLLIVGVLPNITLGGEKRGVIGNIVVSSVSAPVSGNAAGTDQCHKEPERAQRITDVVGAKVLYINSTLAQAPNEESLADILSTFAKREIRTTAEK</sequence>
<evidence type="ECO:0000313" key="2">
    <source>
        <dbReference type="Proteomes" id="UP000192042"/>
    </source>
</evidence>
<proteinExistence type="predicted"/>
<dbReference type="EMBL" id="LT828648">
    <property type="protein sequence ID" value="SLM47453.1"/>
    <property type="molecule type" value="Genomic_DNA"/>
</dbReference>
<dbReference type="STRING" id="1325564.NSJP_1281"/>
<dbReference type="RefSeq" id="WP_080885980.1">
    <property type="nucleotide sequence ID" value="NZ_LT828648.1"/>
</dbReference>
<organism evidence="1 2">
    <name type="scientific">Nitrospira japonica</name>
    <dbReference type="NCBI Taxonomy" id="1325564"/>
    <lineage>
        <taxon>Bacteria</taxon>
        <taxon>Pseudomonadati</taxon>
        <taxon>Nitrospirota</taxon>
        <taxon>Nitrospiria</taxon>
        <taxon>Nitrospirales</taxon>
        <taxon>Nitrospiraceae</taxon>
        <taxon>Nitrospira</taxon>
    </lineage>
</organism>
<name>A0A1W1I3N5_9BACT</name>
<dbReference type="AlphaFoldDB" id="A0A1W1I3N5"/>
<gene>
    <name evidence="1" type="ORF">NSJP_1281</name>
</gene>
<accession>A0A1W1I3N5</accession>
<keyword evidence="2" id="KW-1185">Reference proteome</keyword>
<dbReference type="KEGG" id="nja:NSJP_1281"/>
<dbReference type="Proteomes" id="UP000192042">
    <property type="component" value="Chromosome I"/>
</dbReference>